<reference evidence="3" key="3">
    <citation type="submission" date="2016-03" db="EMBL/GenBank/DDBJ databases">
        <authorList>
            <person name="Loux V."/>
        </authorList>
    </citation>
    <scope>NUCLEOTIDE SEQUENCE</scope>
    <source>
        <strain evidence="3">C1</strain>
    </source>
</reference>
<gene>
    <name evidence="3" type="ORF">ANAPC1_00207</name>
    <name evidence="2" type="ORF">ANAPHAGO_00842</name>
</gene>
<protein>
    <recommendedName>
        <fullName evidence="1">Histidine phosphotransferase ChpT C-terminal domain-containing protein</fullName>
    </recommendedName>
</protein>
<reference evidence="2 4" key="1">
    <citation type="submission" date="2014-09" db="EMBL/GenBank/DDBJ databases">
        <authorList>
            <person name="Loux Valentin"/>
            <person name="Dugat Thibaut"/>
        </authorList>
    </citation>
    <scope>NUCLEOTIDE SEQUENCE [LARGE SCALE GENOMIC DNA]</scope>
    <source>
        <strain evidence="2 4">BOV-10_179</strain>
    </source>
</reference>
<organism evidence="2 4">
    <name type="scientific">Anaplasma phagocytophilum</name>
    <name type="common">Ehrlichia phagocytophila</name>
    <dbReference type="NCBI Taxonomy" id="948"/>
    <lineage>
        <taxon>Bacteria</taxon>
        <taxon>Pseudomonadati</taxon>
        <taxon>Pseudomonadota</taxon>
        <taxon>Alphaproteobacteria</taxon>
        <taxon>Rickettsiales</taxon>
        <taxon>Anaplasmataceae</taxon>
        <taxon>Anaplasma</taxon>
        <taxon>phagocytophilum group</taxon>
    </lineage>
</organism>
<dbReference type="Proteomes" id="UP000078419">
    <property type="component" value="Unassembled WGS sequence"/>
</dbReference>
<evidence type="ECO:0000313" key="3">
    <source>
        <dbReference type="EMBL" id="SBO13869.1"/>
    </source>
</evidence>
<dbReference type="EMBL" id="CCXQ01000166">
    <property type="protein sequence ID" value="CEG21105.1"/>
    <property type="molecule type" value="Genomic_DNA"/>
</dbReference>
<evidence type="ECO:0000313" key="4">
    <source>
        <dbReference type="Proteomes" id="UP000055047"/>
    </source>
</evidence>
<dbReference type="Pfam" id="PF10090">
    <property type="entry name" value="HPTransfase"/>
    <property type="match status" value="1"/>
</dbReference>
<evidence type="ECO:0000313" key="2">
    <source>
        <dbReference type="EMBL" id="CEG21105.1"/>
    </source>
</evidence>
<dbReference type="EMBL" id="FLLR01000005">
    <property type="protein sequence ID" value="SBO13869.1"/>
    <property type="molecule type" value="Genomic_DNA"/>
</dbReference>
<dbReference type="AlphaFoldDB" id="A0A098EH35"/>
<name>A0A098EH35_ANAPH</name>
<proteinExistence type="predicted"/>
<reference evidence="5" key="2">
    <citation type="submission" date="2016-03" db="EMBL/GenBank/DDBJ databases">
        <authorList>
            <person name="Loux Valentin"/>
        </authorList>
    </citation>
    <scope>NUCLEOTIDE SEQUENCE [LARGE SCALE GENOMIC DNA]</scope>
    <source>
        <strain evidence="5">C1</strain>
    </source>
</reference>
<evidence type="ECO:0000259" key="1">
    <source>
        <dbReference type="Pfam" id="PF10090"/>
    </source>
</evidence>
<dbReference type="RefSeq" id="WP_045890110.1">
    <property type="nucleotide sequence ID" value="NZ_CCXQ01000166.1"/>
</dbReference>
<dbReference type="Proteomes" id="UP000055047">
    <property type="component" value="Unassembled WGS sequence"/>
</dbReference>
<dbReference type="InterPro" id="IPR018762">
    <property type="entry name" value="ChpT_C"/>
</dbReference>
<dbReference type="Gene3D" id="1.10.287.130">
    <property type="match status" value="1"/>
</dbReference>
<evidence type="ECO:0000313" key="5">
    <source>
        <dbReference type="Proteomes" id="UP000078419"/>
    </source>
</evidence>
<feature type="domain" description="Histidine phosphotransferase ChpT C-terminal" evidence="1">
    <location>
        <begin position="102"/>
        <end position="196"/>
    </location>
</feature>
<dbReference type="Gene3D" id="3.30.565.10">
    <property type="entry name" value="Histidine kinase-like ATPase, C-terminal domain"/>
    <property type="match status" value="1"/>
</dbReference>
<dbReference type="InterPro" id="IPR036890">
    <property type="entry name" value="HATPase_C_sf"/>
</dbReference>
<accession>A0A098EH35</accession>
<sequence length="206" mass="22780">MTGELASMEAFAAKLLHDVAGSVGSVVSYIECFLDDPESDDIRVCLEEAAVEMISRFRLIRQAYSGSEDNSCFDTTREHIEKYLKKRGIPSFSLCIEGQFYDAKLVEQVNRLLVQAALFSAMAMVRGKGMFVSISKTESMVAIRLVLDAEEISVHKDVESVLGNANACALTTHNVQAYFMTLLCKEYGATLRYDPENALVEVVLAL</sequence>